<evidence type="ECO:0000313" key="1">
    <source>
        <dbReference type="EMBL" id="CCA17524.1"/>
    </source>
</evidence>
<dbReference type="EMBL" id="FR824081">
    <property type="protein sequence ID" value="CCA17524.1"/>
    <property type="molecule type" value="Genomic_DNA"/>
</dbReference>
<organism evidence="1">
    <name type="scientific">Albugo laibachii Nc14</name>
    <dbReference type="NCBI Taxonomy" id="890382"/>
    <lineage>
        <taxon>Eukaryota</taxon>
        <taxon>Sar</taxon>
        <taxon>Stramenopiles</taxon>
        <taxon>Oomycota</taxon>
        <taxon>Peronosporomycetes</taxon>
        <taxon>Albuginales</taxon>
        <taxon>Albuginaceae</taxon>
        <taxon>Albugo</taxon>
    </lineage>
</organism>
<reference evidence="1" key="1">
    <citation type="journal article" date="2011" name="PLoS Biol.">
        <title>Gene gain and loss during evolution of obligate parasitism in the white rust pathogen of Arabidopsis thaliana.</title>
        <authorList>
            <person name="Kemen E."/>
            <person name="Gardiner A."/>
            <person name="Schultz-Larsen T."/>
            <person name="Kemen A.C."/>
            <person name="Balmuth A.L."/>
            <person name="Robert-Seilaniantz A."/>
            <person name="Bailey K."/>
            <person name="Holub E."/>
            <person name="Studholme D.J."/>
            <person name="Maclean D."/>
            <person name="Jones J.D."/>
        </authorList>
    </citation>
    <scope>NUCLEOTIDE SEQUENCE</scope>
</reference>
<accession>F0W8R6</accession>
<protein>
    <submittedName>
        <fullName evidence="1">AlNc14C36G3192 protein</fullName>
    </submittedName>
</protein>
<proteinExistence type="predicted"/>
<dbReference type="HOGENOM" id="CLU_1470741_0_0_1"/>
<reference evidence="1" key="2">
    <citation type="submission" date="2011-02" db="EMBL/GenBank/DDBJ databases">
        <authorList>
            <person name="MacLean D."/>
        </authorList>
    </citation>
    <scope>NUCLEOTIDE SEQUENCE</scope>
</reference>
<dbReference type="AlphaFoldDB" id="F0W8R6"/>
<name>F0W8R6_9STRA</name>
<sequence>MEYENVVLSAKNRILVALAVAVPAARKVKCKGNFTEPCVQVDPALCPADYDHRGRSNALESPECEQHMGNRQNCRLIFEKSTIPIILSEVLRHCLNCESHFRRTSLVFWPFRASRRQYCTNNICSFGREEQTESQVRISFSHNFAVCALLKMMLIRFECSARRLSAQCNVGLNIFQELEARSLE</sequence>
<gene>
    <name evidence="1" type="primary">AlNc14C36G3192</name>
    <name evidence="1" type="ORF">ALNC14_036670</name>
</gene>